<keyword evidence="3 7" id="KW-0812">Transmembrane</keyword>
<accession>A0ABX1HC70</accession>
<evidence type="ECO:0000256" key="7">
    <source>
        <dbReference type="SAM" id="Phobius"/>
    </source>
</evidence>
<feature type="transmembrane region" description="Helical" evidence="7">
    <location>
        <begin position="87"/>
        <end position="107"/>
    </location>
</feature>
<comment type="caution">
    <text evidence="8">The sequence shown here is derived from an EMBL/GenBank/DDBJ whole genome shotgun (WGS) entry which is preliminary data.</text>
</comment>
<evidence type="ECO:0000313" key="8">
    <source>
        <dbReference type="EMBL" id="NKI87475.1"/>
    </source>
</evidence>
<dbReference type="NCBIfam" id="TIGR00813">
    <property type="entry name" value="sss"/>
    <property type="match status" value="1"/>
</dbReference>
<feature type="transmembrane region" description="Helical" evidence="7">
    <location>
        <begin position="248"/>
        <end position="267"/>
    </location>
</feature>
<dbReference type="PANTHER" id="PTHR11819">
    <property type="entry name" value="SOLUTE CARRIER FAMILY 5"/>
    <property type="match status" value="1"/>
</dbReference>
<protein>
    <submittedName>
        <fullName evidence="8">SSS family solute:Na+ symporter</fullName>
    </submittedName>
</protein>
<dbReference type="InterPro" id="IPR001734">
    <property type="entry name" value="Na/solute_symporter"/>
</dbReference>
<evidence type="ECO:0000256" key="4">
    <source>
        <dbReference type="ARBA" id="ARBA00022989"/>
    </source>
</evidence>
<name>A0ABX1HC70_9BACT</name>
<feature type="transmembrane region" description="Helical" evidence="7">
    <location>
        <begin position="288"/>
        <end position="313"/>
    </location>
</feature>
<evidence type="ECO:0000313" key="9">
    <source>
        <dbReference type="Proteomes" id="UP000717634"/>
    </source>
</evidence>
<dbReference type="EMBL" id="JAAVTK010000001">
    <property type="protein sequence ID" value="NKI87475.1"/>
    <property type="molecule type" value="Genomic_DNA"/>
</dbReference>
<reference evidence="8 9" key="1">
    <citation type="submission" date="2020-03" db="EMBL/GenBank/DDBJ databases">
        <title>Genomic Encyclopedia of Type Strains, Phase IV (KMG-V): Genome sequencing to study the core and pangenomes of soil and plant-associated prokaryotes.</title>
        <authorList>
            <person name="Whitman W."/>
        </authorList>
    </citation>
    <scope>NUCLEOTIDE SEQUENCE [LARGE SCALE GENOMIC DNA]</scope>
    <source>
        <strain evidence="8 9">1B</strain>
    </source>
</reference>
<gene>
    <name evidence="8" type="ORF">HBN54_000054</name>
</gene>
<feature type="transmembrane region" description="Helical" evidence="7">
    <location>
        <begin position="542"/>
        <end position="562"/>
    </location>
</feature>
<evidence type="ECO:0000256" key="2">
    <source>
        <dbReference type="ARBA" id="ARBA00006434"/>
    </source>
</evidence>
<dbReference type="CDD" id="cd10325">
    <property type="entry name" value="SLC5sbd_vSGLT"/>
    <property type="match status" value="1"/>
</dbReference>
<dbReference type="InterPro" id="IPR038377">
    <property type="entry name" value="Na/Glc_symporter_sf"/>
</dbReference>
<feature type="transmembrane region" description="Helical" evidence="7">
    <location>
        <begin position="6"/>
        <end position="25"/>
    </location>
</feature>
<dbReference type="RefSeq" id="WP_168671148.1">
    <property type="nucleotide sequence ID" value="NZ_JAAVTK010000001.1"/>
</dbReference>
<feature type="transmembrane region" description="Helical" evidence="7">
    <location>
        <begin position="339"/>
        <end position="365"/>
    </location>
</feature>
<organism evidence="8 9">
    <name type="scientific">Hymenobacter artigasi</name>
    <dbReference type="NCBI Taxonomy" id="2719616"/>
    <lineage>
        <taxon>Bacteria</taxon>
        <taxon>Pseudomonadati</taxon>
        <taxon>Bacteroidota</taxon>
        <taxon>Cytophagia</taxon>
        <taxon>Cytophagales</taxon>
        <taxon>Hymenobacteraceae</taxon>
        <taxon>Hymenobacter</taxon>
    </lineage>
</organism>
<feature type="transmembrane region" description="Helical" evidence="7">
    <location>
        <begin position="454"/>
        <end position="472"/>
    </location>
</feature>
<evidence type="ECO:0000256" key="1">
    <source>
        <dbReference type="ARBA" id="ARBA00004141"/>
    </source>
</evidence>
<comment type="subcellular location">
    <subcellularLocation>
        <location evidence="1">Membrane</location>
        <topology evidence="1">Multi-pass membrane protein</topology>
    </subcellularLocation>
</comment>
<feature type="transmembrane region" description="Helical" evidence="7">
    <location>
        <begin position="399"/>
        <end position="417"/>
    </location>
</feature>
<evidence type="ECO:0000256" key="5">
    <source>
        <dbReference type="ARBA" id="ARBA00023136"/>
    </source>
</evidence>
<feature type="transmembrane region" description="Helical" evidence="7">
    <location>
        <begin position="160"/>
        <end position="180"/>
    </location>
</feature>
<dbReference type="PROSITE" id="PS50283">
    <property type="entry name" value="NA_SOLUT_SYMP_3"/>
    <property type="match status" value="1"/>
</dbReference>
<sequence>MNQLATIDYIVFFVYFIIVSSYGIWIYRRKTGHDGTIEGDSKDYFLAEGSLTWWAIGSSLIASNISAEQFVGMSGSGFKMGLAIATYEWMAAITLVVVAVFFIPVYLKNNIATMPQFLSQRYNGTVAMIMALFWLALYIVVNLTSILYLGAIAISSIAGLNLTFCMYMLAGFAVIITLGGMKVIGFTDVIQVFFLILGGLATTYLALNLVAEHYGSSGVLNGFSLMTEHASDHFQMIFKRDNENYMDLPGLTVLLGGMWIVNLNYWGCNQYITQRALGADLPTARAGILFAAFLKLLMPVIVVLPGIAAYVLYKQDIFGEFGKAMVSGGELNPDRAYPVLLNILPVGLKGLSFAALTAAVVASLAGKANSIATIFTLDVYKKVINPAASEKTLVSTGKIAVVVAMILGVLIAPHLGIDKKGGFQYIQEYTGFVSPGIFAMFILGFFWKKTTSSAALFATIGGFLLSILLKFLPGVVNLSFLSPFGFSIKNAAGVYEIPFLDRMGFVFIFCVIGMIIISLYEKSRGVKTNGLEIDSSMFKPQPSFAIGTAVILVIITALYTIYW</sequence>
<comment type="similarity">
    <text evidence="2 6">Belongs to the sodium:solute symporter (SSF) (TC 2.A.21) family.</text>
</comment>
<keyword evidence="4 7" id="KW-1133">Transmembrane helix</keyword>
<dbReference type="Pfam" id="PF00474">
    <property type="entry name" value="SSF"/>
    <property type="match status" value="1"/>
</dbReference>
<evidence type="ECO:0000256" key="6">
    <source>
        <dbReference type="RuleBase" id="RU362091"/>
    </source>
</evidence>
<dbReference type="PANTHER" id="PTHR11819:SF195">
    <property type="entry name" value="SODIUM_GLUCOSE COTRANSPORTER 4"/>
    <property type="match status" value="1"/>
</dbReference>
<keyword evidence="5 7" id="KW-0472">Membrane</keyword>
<feature type="transmembrane region" description="Helical" evidence="7">
    <location>
        <begin position="429"/>
        <end position="447"/>
    </location>
</feature>
<proteinExistence type="inferred from homology"/>
<evidence type="ECO:0000256" key="3">
    <source>
        <dbReference type="ARBA" id="ARBA00022692"/>
    </source>
</evidence>
<dbReference type="Proteomes" id="UP000717634">
    <property type="component" value="Unassembled WGS sequence"/>
</dbReference>
<dbReference type="Gene3D" id="1.20.1730.10">
    <property type="entry name" value="Sodium/glucose cotransporter"/>
    <property type="match status" value="1"/>
</dbReference>
<feature type="transmembrane region" description="Helical" evidence="7">
    <location>
        <begin position="128"/>
        <end position="154"/>
    </location>
</feature>
<keyword evidence="9" id="KW-1185">Reference proteome</keyword>
<feature type="transmembrane region" description="Helical" evidence="7">
    <location>
        <begin position="192"/>
        <end position="211"/>
    </location>
</feature>
<feature type="transmembrane region" description="Helical" evidence="7">
    <location>
        <begin position="503"/>
        <end position="521"/>
    </location>
</feature>
<feature type="transmembrane region" description="Helical" evidence="7">
    <location>
        <begin position="45"/>
        <end position="67"/>
    </location>
</feature>